<dbReference type="SMART" id="SM00028">
    <property type="entry name" value="TPR"/>
    <property type="match status" value="4"/>
</dbReference>
<organism evidence="2 3">
    <name type="scientific">Thalassococcus lentus</name>
    <dbReference type="NCBI Taxonomy" id="1210524"/>
    <lineage>
        <taxon>Bacteria</taxon>
        <taxon>Pseudomonadati</taxon>
        <taxon>Pseudomonadota</taxon>
        <taxon>Alphaproteobacteria</taxon>
        <taxon>Rhodobacterales</taxon>
        <taxon>Roseobacteraceae</taxon>
        <taxon>Thalassococcus</taxon>
    </lineage>
</organism>
<sequence length="288" mass="32094">MRHPITLSLCIAGAFILSACEKGIDKEAVDREFAGVNVVDETNLNEVMLTVGDPNEAVNYFQRATQEDPDRIDLMRGLSLSLVRAKRHDEAKRAWAKVVEHKDSGNEDRVQLADALIRSNDWEAAEKVLNAIPPTHETYKRYRLEAMIADGNKDWKKADAFYETAAGLTTQPASVLNNWGYSKLTRGDYAGAERMFHDAIRHDRNLFTAKNNLILARGAQGNYTMPVIPMSQIERAELLHSLGLAAIKRGDIEIGKGLLRDAIETHPQHFEAAARSLSALESTVTRTN</sequence>
<proteinExistence type="predicted"/>
<gene>
    <name evidence="2" type="ORF">PFY00_12255</name>
</gene>
<evidence type="ECO:0000256" key="1">
    <source>
        <dbReference type="PROSITE-ProRule" id="PRU00339"/>
    </source>
</evidence>
<dbReference type="Pfam" id="PF14559">
    <property type="entry name" value="TPR_19"/>
    <property type="match status" value="1"/>
</dbReference>
<feature type="repeat" description="TPR" evidence="1">
    <location>
        <begin position="38"/>
        <end position="71"/>
    </location>
</feature>
<dbReference type="InterPro" id="IPR019734">
    <property type="entry name" value="TPR_rpt"/>
</dbReference>
<protein>
    <submittedName>
        <fullName evidence="2">Tetratricopeptide repeat protein</fullName>
    </submittedName>
</protein>
<dbReference type="Gene3D" id="1.25.40.10">
    <property type="entry name" value="Tetratricopeptide repeat domain"/>
    <property type="match status" value="2"/>
</dbReference>
<evidence type="ECO:0000313" key="3">
    <source>
        <dbReference type="Proteomes" id="UP001210720"/>
    </source>
</evidence>
<evidence type="ECO:0000313" key="2">
    <source>
        <dbReference type="EMBL" id="MDA7425503.1"/>
    </source>
</evidence>
<keyword evidence="3" id="KW-1185">Reference proteome</keyword>
<dbReference type="EMBL" id="JAQIOY010000003">
    <property type="protein sequence ID" value="MDA7425503.1"/>
    <property type="molecule type" value="Genomic_DNA"/>
</dbReference>
<comment type="caution">
    <text evidence="2">The sequence shown here is derived from an EMBL/GenBank/DDBJ whole genome shotgun (WGS) entry which is preliminary data.</text>
</comment>
<keyword evidence="1" id="KW-0802">TPR repeat</keyword>
<dbReference type="RefSeq" id="WP_271432837.1">
    <property type="nucleotide sequence ID" value="NZ_JAQIOY010000003.1"/>
</dbReference>
<dbReference type="Proteomes" id="UP001210720">
    <property type="component" value="Unassembled WGS sequence"/>
</dbReference>
<dbReference type="PROSITE" id="PS51257">
    <property type="entry name" value="PROKAR_LIPOPROTEIN"/>
    <property type="match status" value="1"/>
</dbReference>
<dbReference type="SUPFAM" id="SSF48452">
    <property type="entry name" value="TPR-like"/>
    <property type="match status" value="1"/>
</dbReference>
<name>A0ABT4XUK8_9RHOB</name>
<dbReference type="InterPro" id="IPR011990">
    <property type="entry name" value="TPR-like_helical_dom_sf"/>
</dbReference>
<reference evidence="2 3" key="1">
    <citation type="submission" date="2023-01" db="EMBL/GenBank/DDBJ databases">
        <title>Thalassococcus onchidii sp. nov., isolated from a marine invertebrate from the South China Sea.</title>
        <authorList>
            <person name="Xu S."/>
            <person name="Liu Z."/>
            <person name="Xu Y."/>
        </authorList>
    </citation>
    <scope>NUCLEOTIDE SEQUENCE [LARGE SCALE GENOMIC DNA]</scope>
    <source>
        <strain evidence="2 3">KCTC 32084</strain>
    </source>
</reference>
<dbReference type="PROSITE" id="PS50005">
    <property type="entry name" value="TPR"/>
    <property type="match status" value="1"/>
</dbReference>
<accession>A0ABT4XUK8</accession>